<proteinExistence type="inferred from homology"/>
<dbReference type="InterPro" id="IPR036821">
    <property type="entry name" value="Peptide_deformylase_sf"/>
</dbReference>
<dbReference type="GO" id="GO:0006412">
    <property type="term" value="P:translation"/>
    <property type="evidence" value="ECO:0007669"/>
    <property type="project" value="UniProtKB-UniRule"/>
</dbReference>
<dbReference type="HAMAP" id="MF_00163">
    <property type="entry name" value="Pep_deformylase"/>
    <property type="match status" value="1"/>
</dbReference>
<comment type="similarity">
    <text evidence="1 6">Belongs to the polypeptide deformylase family.</text>
</comment>
<evidence type="ECO:0000256" key="5">
    <source>
        <dbReference type="ARBA" id="ARBA00023004"/>
    </source>
</evidence>
<keyword evidence="2 6" id="KW-0479">Metal-binding</keyword>
<feature type="active site" evidence="6">
    <location>
        <position position="160"/>
    </location>
</feature>
<dbReference type="NCBIfam" id="TIGR00079">
    <property type="entry name" value="pept_deformyl"/>
    <property type="match status" value="1"/>
</dbReference>
<dbReference type="NCBIfam" id="NF001159">
    <property type="entry name" value="PRK00150.1-3"/>
    <property type="match status" value="1"/>
</dbReference>
<comment type="function">
    <text evidence="6">Removes the formyl group from the N-terminal Met of newly synthesized proteins. Requires at least a dipeptide for an efficient rate of reaction. N-terminal L-methionine is a prerequisite for activity but the enzyme has broad specificity at other positions.</text>
</comment>
<dbReference type="CDD" id="cd00487">
    <property type="entry name" value="Pep_deformylase"/>
    <property type="match status" value="1"/>
</dbReference>
<evidence type="ECO:0000313" key="7">
    <source>
        <dbReference type="EMBL" id="QPK78194.1"/>
    </source>
</evidence>
<dbReference type="GO" id="GO:0042586">
    <property type="term" value="F:peptide deformylase activity"/>
    <property type="evidence" value="ECO:0007669"/>
    <property type="project" value="UniProtKB-UniRule"/>
</dbReference>
<dbReference type="PRINTS" id="PR01576">
    <property type="entry name" value="PDEFORMYLASE"/>
</dbReference>
<evidence type="ECO:0000256" key="3">
    <source>
        <dbReference type="ARBA" id="ARBA00022801"/>
    </source>
</evidence>
<accession>A0A7T0KCZ2</accession>
<evidence type="ECO:0000256" key="6">
    <source>
        <dbReference type="HAMAP-Rule" id="MF_00163"/>
    </source>
</evidence>
<keyword evidence="4 6" id="KW-0648">Protein biosynthesis</keyword>
<gene>
    <name evidence="6 7" type="primary">def</name>
    <name evidence="7" type="ORF">G7Y31_06215</name>
</gene>
<reference evidence="7 8" key="1">
    <citation type="submission" date="2020-11" db="EMBL/GenBank/DDBJ databases">
        <title>Corynebacterium sp. ZJ-599.</title>
        <authorList>
            <person name="Zhou J."/>
        </authorList>
    </citation>
    <scope>NUCLEOTIDE SEQUENCE [LARGE SCALE GENOMIC DNA]</scope>
    <source>
        <strain evidence="7 8">ZJ-599</strain>
    </source>
</reference>
<comment type="catalytic activity">
    <reaction evidence="6">
        <text>N-terminal N-formyl-L-methionyl-[peptide] + H2O = N-terminal L-methionyl-[peptide] + formate</text>
        <dbReference type="Rhea" id="RHEA:24420"/>
        <dbReference type="Rhea" id="RHEA-COMP:10639"/>
        <dbReference type="Rhea" id="RHEA-COMP:10640"/>
        <dbReference type="ChEBI" id="CHEBI:15377"/>
        <dbReference type="ChEBI" id="CHEBI:15740"/>
        <dbReference type="ChEBI" id="CHEBI:49298"/>
        <dbReference type="ChEBI" id="CHEBI:64731"/>
        <dbReference type="EC" id="3.5.1.88"/>
    </reaction>
</comment>
<dbReference type="Gene3D" id="3.90.45.10">
    <property type="entry name" value="Peptide deformylase"/>
    <property type="match status" value="1"/>
</dbReference>
<dbReference type="SUPFAM" id="SSF56420">
    <property type="entry name" value="Peptide deformylase"/>
    <property type="match status" value="1"/>
</dbReference>
<evidence type="ECO:0000313" key="8">
    <source>
        <dbReference type="Proteomes" id="UP000594681"/>
    </source>
</evidence>
<evidence type="ECO:0000256" key="1">
    <source>
        <dbReference type="ARBA" id="ARBA00010759"/>
    </source>
</evidence>
<dbReference type="InterPro" id="IPR023635">
    <property type="entry name" value="Peptide_deformylase"/>
</dbReference>
<dbReference type="EMBL" id="CP064954">
    <property type="protein sequence ID" value="QPK78194.1"/>
    <property type="molecule type" value="Genomic_DNA"/>
</dbReference>
<evidence type="ECO:0000256" key="4">
    <source>
        <dbReference type="ARBA" id="ARBA00022917"/>
    </source>
</evidence>
<dbReference type="KEGG" id="cliz:G7Y31_06215"/>
<sequence length="196" mass="21515">MSRPWFRVDYCIHCCTLVKKENYGMTIRDIRLFGDPILSTTAQAITVFDSSLQLLARDMLETMEHAGGVGLAANQIGIAKRIFVYDCSHVNPGMRGVLVNPVWKPVGEQIVQGTEGCLSIPGISASTPRFHQVSVRGQDECGRPVGLVVSGLMARCVQHETDHLDGVLFLQRLAAPERKLAMAKVHQAPWFSVADA</sequence>
<keyword evidence="5 6" id="KW-0408">Iron</keyword>
<name>A0A7T0KCZ2_9CORY</name>
<dbReference type="Proteomes" id="UP000594681">
    <property type="component" value="Chromosome"/>
</dbReference>
<dbReference type="PANTHER" id="PTHR10458:SF2">
    <property type="entry name" value="PEPTIDE DEFORMYLASE, MITOCHONDRIAL"/>
    <property type="match status" value="1"/>
</dbReference>
<comment type="cofactor">
    <cofactor evidence="6">
        <name>Fe(2+)</name>
        <dbReference type="ChEBI" id="CHEBI:29033"/>
    </cofactor>
    <text evidence="6">Binds 1 Fe(2+) ion.</text>
</comment>
<feature type="binding site" evidence="6">
    <location>
        <position position="159"/>
    </location>
    <ligand>
        <name>Fe cation</name>
        <dbReference type="ChEBI" id="CHEBI:24875"/>
    </ligand>
</feature>
<dbReference type="PIRSF" id="PIRSF004749">
    <property type="entry name" value="Pep_def"/>
    <property type="match status" value="1"/>
</dbReference>
<keyword evidence="8" id="KW-1185">Reference proteome</keyword>
<dbReference type="AlphaFoldDB" id="A0A7T0KCZ2"/>
<protein>
    <recommendedName>
        <fullName evidence="6">Peptide deformylase</fullName>
        <shortName evidence="6">PDF</shortName>
        <ecNumber evidence="6">3.5.1.88</ecNumber>
    </recommendedName>
    <alternativeName>
        <fullName evidence="6">Polypeptide deformylase</fullName>
    </alternativeName>
</protein>
<dbReference type="GO" id="GO:0046872">
    <property type="term" value="F:metal ion binding"/>
    <property type="evidence" value="ECO:0007669"/>
    <property type="project" value="UniProtKB-KW"/>
</dbReference>
<feature type="binding site" evidence="6">
    <location>
        <position position="163"/>
    </location>
    <ligand>
        <name>Fe cation</name>
        <dbReference type="ChEBI" id="CHEBI:24875"/>
    </ligand>
</feature>
<keyword evidence="3 6" id="KW-0378">Hydrolase</keyword>
<evidence type="ECO:0000256" key="2">
    <source>
        <dbReference type="ARBA" id="ARBA00022723"/>
    </source>
</evidence>
<feature type="binding site" evidence="6">
    <location>
        <position position="117"/>
    </location>
    <ligand>
        <name>Fe cation</name>
        <dbReference type="ChEBI" id="CHEBI:24875"/>
    </ligand>
</feature>
<dbReference type="EC" id="3.5.1.88" evidence="6"/>
<dbReference type="PANTHER" id="PTHR10458">
    <property type="entry name" value="PEPTIDE DEFORMYLASE"/>
    <property type="match status" value="1"/>
</dbReference>
<dbReference type="Pfam" id="PF01327">
    <property type="entry name" value="Pep_deformylase"/>
    <property type="match status" value="1"/>
</dbReference>
<organism evidence="7 8">
    <name type="scientific">Corynebacterium lizhenjunii</name>
    <dbReference type="NCBI Taxonomy" id="2709394"/>
    <lineage>
        <taxon>Bacteria</taxon>
        <taxon>Bacillati</taxon>
        <taxon>Actinomycetota</taxon>
        <taxon>Actinomycetes</taxon>
        <taxon>Mycobacteriales</taxon>
        <taxon>Corynebacteriaceae</taxon>
        <taxon>Corynebacterium</taxon>
    </lineage>
</organism>